<proteinExistence type="predicted"/>
<organism evidence="2 3">
    <name type="scientific">Pseudoalteromonas holothuriae</name>
    <dbReference type="NCBI Taxonomy" id="2963714"/>
    <lineage>
        <taxon>Bacteria</taxon>
        <taxon>Pseudomonadati</taxon>
        <taxon>Pseudomonadota</taxon>
        <taxon>Gammaproteobacteria</taxon>
        <taxon>Alteromonadales</taxon>
        <taxon>Pseudoalteromonadaceae</taxon>
        <taxon>Pseudoalteromonas</taxon>
    </lineage>
</organism>
<gene>
    <name evidence="2" type="ORF">PSECIP111854_03864</name>
</gene>
<dbReference type="AlphaFoldDB" id="A0A9W4VZV5"/>
<keyword evidence="1" id="KW-0812">Transmembrane</keyword>
<keyword evidence="1" id="KW-0472">Membrane</keyword>
<dbReference type="Proteomes" id="UP001152467">
    <property type="component" value="Unassembled WGS sequence"/>
</dbReference>
<comment type="caution">
    <text evidence="2">The sequence shown here is derived from an EMBL/GenBank/DDBJ whole genome shotgun (WGS) entry which is preliminary data.</text>
</comment>
<sequence>MRTVDLSVNWLLYGLYLLGSFGLFGFASMLDSGTVTISVMCYALIGASIFSLLLALLDKRFVHIDRAGISYSLGLSTHYIVTEDIEQIQRKRFFILTVLLVKKQSGEVKSFYSWSLSEAGFTKAEQLLASK</sequence>
<feature type="transmembrane region" description="Helical" evidence="1">
    <location>
        <begin position="36"/>
        <end position="57"/>
    </location>
</feature>
<dbReference type="EMBL" id="CAMAPC010000024">
    <property type="protein sequence ID" value="CAH9066322.1"/>
    <property type="molecule type" value="Genomic_DNA"/>
</dbReference>
<feature type="transmembrane region" description="Helical" evidence="1">
    <location>
        <begin position="12"/>
        <end position="30"/>
    </location>
</feature>
<name>A0A9W4VZV5_9GAMM</name>
<reference evidence="2" key="1">
    <citation type="submission" date="2022-07" db="EMBL/GenBank/DDBJ databases">
        <authorList>
            <person name="Criscuolo A."/>
        </authorList>
    </citation>
    <scope>NUCLEOTIDE SEQUENCE</scope>
    <source>
        <strain evidence="2">CIP111854</strain>
    </source>
</reference>
<keyword evidence="1" id="KW-1133">Transmembrane helix</keyword>
<evidence type="ECO:0000256" key="1">
    <source>
        <dbReference type="SAM" id="Phobius"/>
    </source>
</evidence>
<evidence type="ECO:0000313" key="2">
    <source>
        <dbReference type="EMBL" id="CAH9066322.1"/>
    </source>
</evidence>
<dbReference type="RefSeq" id="WP_261627081.1">
    <property type="nucleotide sequence ID" value="NZ_CAMAPC010000024.1"/>
</dbReference>
<keyword evidence="3" id="KW-1185">Reference proteome</keyword>
<evidence type="ECO:0000313" key="3">
    <source>
        <dbReference type="Proteomes" id="UP001152467"/>
    </source>
</evidence>
<accession>A0A9W4VZV5</accession>
<protein>
    <submittedName>
        <fullName evidence="2">Uncharacterized protein</fullName>
    </submittedName>
</protein>